<feature type="compositionally biased region" description="Low complexity" evidence="1">
    <location>
        <begin position="14"/>
        <end position="32"/>
    </location>
</feature>
<dbReference type="PANTHER" id="PTHR47272">
    <property type="entry name" value="DDE_TNP_1_7 DOMAIN-CONTAINING PROTEIN"/>
    <property type="match status" value="1"/>
</dbReference>
<dbReference type="InterPro" id="IPR029526">
    <property type="entry name" value="PGBD"/>
</dbReference>
<keyword evidence="4" id="KW-1185">Reference proteome</keyword>
<dbReference type="Proteomes" id="UP000018467">
    <property type="component" value="Unassembled WGS sequence"/>
</dbReference>
<dbReference type="InParanoid" id="A0A3B1K7L1"/>
<evidence type="ECO:0000256" key="1">
    <source>
        <dbReference type="SAM" id="MobiDB-lite"/>
    </source>
</evidence>
<feature type="domain" description="PiggyBac transposable element-derived protein" evidence="2">
    <location>
        <begin position="95"/>
        <end position="456"/>
    </location>
</feature>
<dbReference type="GeneTree" id="ENSGT00940000166554"/>
<accession>A0A3B1K7L1</accession>
<protein>
    <recommendedName>
        <fullName evidence="2">PiggyBac transposable element-derived protein domain-containing protein</fullName>
    </recommendedName>
</protein>
<reference evidence="3" key="3">
    <citation type="submission" date="2025-08" db="UniProtKB">
        <authorList>
            <consortium name="Ensembl"/>
        </authorList>
    </citation>
    <scope>IDENTIFICATION</scope>
</reference>
<dbReference type="Bgee" id="ENSAMXG00000035772">
    <property type="expression patterns" value="Expressed in mesonephros and 13 other cell types or tissues"/>
</dbReference>
<sequence length="564" mass="64022">MCATEKALLELTAEVGSSSGSEVEESVNVAEGVETEEGDEADEGDEAVQPEGPPSRAQGKKAKEKSVRNIWRAKDNQGDLPPFLGESKMNVEGADPIDFFMHLFTQDMINDIVHNTNLYAVQKGKDKLALTSEEFKTFLGINMVMSYVRYPRSRMYWSSETGLRLELIADAMPVNRFEQILRYMHFVDNYSLDPKNADRFVKIRPVLDALKETFQSALDPDEFQSVDEMMIPYKGRLSIKQYVPKKPKPWGIKVWVRAGSSGYMYNFEPYQGPAGGRGEISQLGMAGDVVMRLCQDIQDKNHKVFFDNFFCTIPLLQALEHQGIYGTGTCRSNRLHGAQEKLKKEKQMKQEGRGSVSVVTNAQNITITRWLDSSVIHMASSCTGLSPTDVAQRWSKKEKRMLNIQRPFSVKLYNQHMGGVDLMDQCVAMYPHRHRNKRWYIRVFFHFLDVTTVNAWLLYRMSGNEAKDLLHFKASIARALINAGSVKIHTRGRPSATPPPAKRRAVSKAPPEIRYAHGNHWPQLKETKNASRCQDAACTRRTKYICMQCLVALCPGCFGNYHRK</sequence>
<evidence type="ECO:0000259" key="2">
    <source>
        <dbReference type="Pfam" id="PF13843"/>
    </source>
</evidence>
<feature type="region of interest" description="Disordered" evidence="1">
    <location>
        <begin position="489"/>
        <end position="509"/>
    </location>
</feature>
<feature type="compositionally biased region" description="Acidic residues" evidence="1">
    <location>
        <begin position="33"/>
        <end position="48"/>
    </location>
</feature>
<reference evidence="4" key="1">
    <citation type="submission" date="2013-03" db="EMBL/GenBank/DDBJ databases">
        <authorList>
            <person name="Jeffery W."/>
            <person name="Warren W."/>
            <person name="Wilson R.K."/>
        </authorList>
    </citation>
    <scope>NUCLEOTIDE SEQUENCE</scope>
    <source>
        <strain evidence="4">female</strain>
    </source>
</reference>
<feature type="region of interest" description="Disordered" evidence="1">
    <location>
        <begin position="13"/>
        <end position="66"/>
    </location>
</feature>
<name>A0A3B1K7L1_ASTMX</name>
<reference evidence="3" key="4">
    <citation type="submission" date="2025-09" db="UniProtKB">
        <authorList>
            <consortium name="Ensembl"/>
        </authorList>
    </citation>
    <scope>IDENTIFICATION</scope>
</reference>
<dbReference type="Pfam" id="PF13843">
    <property type="entry name" value="DDE_Tnp_1_7"/>
    <property type="match status" value="1"/>
</dbReference>
<proteinExistence type="predicted"/>
<evidence type="ECO:0000313" key="4">
    <source>
        <dbReference type="Proteomes" id="UP000018467"/>
    </source>
</evidence>
<evidence type="ECO:0000313" key="3">
    <source>
        <dbReference type="Ensembl" id="ENSAMXP00000049966.1"/>
    </source>
</evidence>
<dbReference type="Ensembl" id="ENSAMXT00000029839.1">
    <property type="protein sequence ID" value="ENSAMXP00000049966.1"/>
    <property type="gene ID" value="ENSAMXG00000035772.1"/>
</dbReference>
<dbReference type="PANTHER" id="PTHR47272:SF2">
    <property type="entry name" value="PIGGYBAC TRANSPOSABLE ELEMENT-DERIVED PROTEIN 3-LIKE"/>
    <property type="match status" value="1"/>
</dbReference>
<dbReference type="AlphaFoldDB" id="A0A3B1K7L1"/>
<organism evidence="3 4">
    <name type="scientific">Astyanax mexicanus</name>
    <name type="common">Blind cave fish</name>
    <name type="synonym">Astyanax fasciatus mexicanus</name>
    <dbReference type="NCBI Taxonomy" id="7994"/>
    <lineage>
        <taxon>Eukaryota</taxon>
        <taxon>Metazoa</taxon>
        <taxon>Chordata</taxon>
        <taxon>Craniata</taxon>
        <taxon>Vertebrata</taxon>
        <taxon>Euteleostomi</taxon>
        <taxon>Actinopterygii</taxon>
        <taxon>Neopterygii</taxon>
        <taxon>Teleostei</taxon>
        <taxon>Ostariophysi</taxon>
        <taxon>Characiformes</taxon>
        <taxon>Characoidei</taxon>
        <taxon>Acestrorhamphidae</taxon>
        <taxon>Acestrorhamphinae</taxon>
        <taxon>Astyanax</taxon>
    </lineage>
</organism>
<reference evidence="4" key="2">
    <citation type="journal article" date="2014" name="Nat. Commun.">
        <title>The cavefish genome reveals candidate genes for eye loss.</title>
        <authorList>
            <person name="McGaugh S.E."/>
            <person name="Gross J.B."/>
            <person name="Aken B."/>
            <person name="Blin M."/>
            <person name="Borowsky R."/>
            <person name="Chalopin D."/>
            <person name="Hinaux H."/>
            <person name="Jeffery W.R."/>
            <person name="Keene A."/>
            <person name="Ma L."/>
            <person name="Minx P."/>
            <person name="Murphy D."/>
            <person name="O'Quin K.E."/>
            <person name="Retaux S."/>
            <person name="Rohner N."/>
            <person name="Searle S.M."/>
            <person name="Stahl B.A."/>
            <person name="Tabin C."/>
            <person name="Volff J.N."/>
            <person name="Yoshizawa M."/>
            <person name="Warren W.C."/>
        </authorList>
    </citation>
    <scope>NUCLEOTIDE SEQUENCE [LARGE SCALE GENOMIC DNA]</scope>
    <source>
        <strain evidence="4">female</strain>
    </source>
</reference>